<evidence type="ECO:0000256" key="13">
    <source>
        <dbReference type="ARBA" id="ARBA00023098"/>
    </source>
</evidence>
<keyword evidence="16" id="KW-0594">Phospholipid biosynthesis</keyword>
<keyword evidence="10" id="KW-0548">Nucleotidyltransferase</keyword>
<comment type="pathway">
    <text evidence="4">Lipid metabolism.</text>
</comment>
<evidence type="ECO:0000256" key="18">
    <source>
        <dbReference type="ARBA" id="ARBA00029893"/>
    </source>
</evidence>
<evidence type="ECO:0000256" key="5">
    <source>
        <dbReference type="ARBA" id="ARBA00005458"/>
    </source>
</evidence>
<comment type="pathway">
    <text evidence="3">Phospholipid metabolism; CDP-diacylglycerol biosynthesis; CDP-diacylglycerol from sn-glycerol 3-phosphate: step 3/3.</text>
</comment>
<sequence>LKRVLDRFRAPVRFAFAYGSGVFRQRGYNYFGKAGEGSAGSEVSQRPYTPPLVDLIFAVSHPAHWHSVNLQQHPEHYGGIVSRLGSSAVTTVQEQFGAGVWFNPFVMIEGMASRVKYGVVSVDTLCRDLLEWETIYLAGRMQKPLRIIKDDYRIRLANRVNRLHAVRAALLLLPGRFTAEDLFMTVAGLSFTGDFRMQLGGENPDKVANIVRAQMEYFKKLYAPIIHRL</sequence>
<evidence type="ECO:0000313" key="19">
    <source>
        <dbReference type="EMBL" id="RKP26236.1"/>
    </source>
</evidence>
<evidence type="ECO:0000256" key="16">
    <source>
        <dbReference type="ARBA" id="ARBA00023209"/>
    </source>
</evidence>
<dbReference type="GO" id="GO:0005743">
    <property type="term" value="C:mitochondrial inner membrane"/>
    <property type="evidence" value="ECO:0007669"/>
    <property type="project" value="UniProtKB-SubCell"/>
</dbReference>
<dbReference type="PIRSF" id="PIRSF028840">
    <property type="entry name" value="Mmp37"/>
    <property type="match status" value="1"/>
</dbReference>
<dbReference type="PANTHER" id="PTHR13619:SF0">
    <property type="entry name" value="PHOSPHATIDATE CYTIDYLYLTRANSFERASE, MITOCHONDRIAL"/>
    <property type="match status" value="1"/>
</dbReference>
<dbReference type="GO" id="GO:0032049">
    <property type="term" value="P:cardiolipin biosynthetic process"/>
    <property type="evidence" value="ECO:0007669"/>
    <property type="project" value="InterPro"/>
</dbReference>
<dbReference type="EC" id="2.7.7.41" evidence="6"/>
<evidence type="ECO:0000256" key="14">
    <source>
        <dbReference type="ARBA" id="ARBA00023128"/>
    </source>
</evidence>
<evidence type="ECO:0000256" key="6">
    <source>
        <dbReference type="ARBA" id="ARBA00012487"/>
    </source>
</evidence>
<evidence type="ECO:0000256" key="12">
    <source>
        <dbReference type="ARBA" id="ARBA00022842"/>
    </source>
</evidence>
<keyword evidence="13" id="KW-0443">Lipid metabolism</keyword>
<reference evidence="20" key="1">
    <citation type="journal article" date="2018" name="Nat. Microbiol.">
        <title>Leveraging single-cell genomics to expand the fungal tree of life.</title>
        <authorList>
            <person name="Ahrendt S.R."/>
            <person name="Quandt C.A."/>
            <person name="Ciobanu D."/>
            <person name="Clum A."/>
            <person name="Salamov A."/>
            <person name="Andreopoulos B."/>
            <person name="Cheng J.F."/>
            <person name="Woyke T."/>
            <person name="Pelin A."/>
            <person name="Henrissat B."/>
            <person name="Reynolds N.K."/>
            <person name="Benny G.L."/>
            <person name="Smith M.E."/>
            <person name="James T.Y."/>
            <person name="Grigoriev I.V."/>
        </authorList>
    </citation>
    <scope>NUCLEOTIDE SEQUENCE [LARGE SCALE GENOMIC DNA]</scope>
    <source>
        <strain evidence="20">Benny S71-1</strain>
    </source>
</reference>
<evidence type="ECO:0000256" key="10">
    <source>
        <dbReference type="ARBA" id="ARBA00022695"/>
    </source>
</evidence>
<evidence type="ECO:0000256" key="1">
    <source>
        <dbReference type="ARBA" id="ARBA00001946"/>
    </source>
</evidence>
<dbReference type="OrthoDB" id="341477at2759"/>
<evidence type="ECO:0000256" key="11">
    <source>
        <dbReference type="ARBA" id="ARBA00022792"/>
    </source>
</evidence>
<dbReference type="GO" id="GO:0004605">
    <property type="term" value="F:phosphatidate cytidylyltransferase activity"/>
    <property type="evidence" value="ECO:0007669"/>
    <property type="project" value="UniProtKB-EC"/>
</dbReference>
<dbReference type="EMBL" id="KZ989476">
    <property type="protein sequence ID" value="RKP26236.1"/>
    <property type="molecule type" value="Genomic_DNA"/>
</dbReference>
<gene>
    <name evidence="19" type="ORF">SYNPS1DRAFT_6205</name>
</gene>
<dbReference type="Proteomes" id="UP000278143">
    <property type="component" value="Unassembled WGS sequence"/>
</dbReference>
<comment type="subcellular location">
    <subcellularLocation>
        <location evidence="2">Mitochondrion inner membrane</location>
        <topology evidence="2">Peripheral membrane protein</topology>
        <orientation evidence="2">Matrix side</orientation>
    </subcellularLocation>
</comment>
<proteinExistence type="inferred from homology"/>
<evidence type="ECO:0000256" key="3">
    <source>
        <dbReference type="ARBA" id="ARBA00005119"/>
    </source>
</evidence>
<keyword evidence="17" id="KW-1208">Phospholipid metabolism</keyword>
<name>A0A4P9Z1I9_9FUNG</name>
<keyword evidence="12" id="KW-0460">Magnesium</keyword>
<keyword evidence="9" id="KW-0808">Transferase</keyword>
<keyword evidence="15" id="KW-0472">Membrane</keyword>
<evidence type="ECO:0000256" key="7">
    <source>
        <dbReference type="ARBA" id="ARBA00018337"/>
    </source>
</evidence>
<evidence type="ECO:0000256" key="8">
    <source>
        <dbReference type="ARBA" id="ARBA00022516"/>
    </source>
</evidence>
<organism evidence="19 20">
    <name type="scientific">Syncephalis pseudoplumigaleata</name>
    <dbReference type="NCBI Taxonomy" id="1712513"/>
    <lineage>
        <taxon>Eukaryota</taxon>
        <taxon>Fungi</taxon>
        <taxon>Fungi incertae sedis</taxon>
        <taxon>Zoopagomycota</taxon>
        <taxon>Zoopagomycotina</taxon>
        <taxon>Zoopagomycetes</taxon>
        <taxon>Zoopagales</taxon>
        <taxon>Piptocephalidaceae</taxon>
        <taxon>Syncephalis</taxon>
    </lineage>
</organism>
<evidence type="ECO:0000256" key="2">
    <source>
        <dbReference type="ARBA" id="ARBA00004443"/>
    </source>
</evidence>
<dbReference type="GO" id="GO:0016024">
    <property type="term" value="P:CDP-diacylglycerol biosynthetic process"/>
    <property type="evidence" value="ECO:0007669"/>
    <property type="project" value="UniProtKB-UniPathway"/>
</dbReference>
<accession>A0A4P9Z1I9</accession>
<protein>
    <recommendedName>
        <fullName evidence="7">Phosphatidate cytidylyltransferase, mitochondrial</fullName>
        <ecNumber evidence="6">2.7.7.41</ecNumber>
    </recommendedName>
    <alternativeName>
        <fullName evidence="18">CDP-diacylglycerol synthase</fullName>
    </alternativeName>
</protein>
<evidence type="ECO:0000256" key="9">
    <source>
        <dbReference type="ARBA" id="ARBA00022679"/>
    </source>
</evidence>
<evidence type="ECO:0000256" key="15">
    <source>
        <dbReference type="ARBA" id="ARBA00023136"/>
    </source>
</evidence>
<keyword evidence="20" id="KW-1185">Reference proteome</keyword>
<evidence type="ECO:0000313" key="20">
    <source>
        <dbReference type="Proteomes" id="UP000278143"/>
    </source>
</evidence>
<dbReference type="UniPathway" id="UPA00557">
    <property type="reaction ID" value="UER00614"/>
</dbReference>
<keyword evidence="14" id="KW-0496">Mitochondrion</keyword>
<evidence type="ECO:0000256" key="17">
    <source>
        <dbReference type="ARBA" id="ARBA00023264"/>
    </source>
</evidence>
<dbReference type="PANTHER" id="PTHR13619">
    <property type="entry name" value="PHOSPHATIDATE CYTIDYLYLTRANSFERASE, MITOCHONDRIAL"/>
    <property type="match status" value="1"/>
</dbReference>
<feature type="non-terminal residue" evidence="19">
    <location>
        <position position="1"/>
    </location>
</feature>
<dbReference type="AlphaFoldDB" id="A0A4P9Z1I9"/>
<comment type="similarity">
    <text evidence="5">Belongs to the TAM41 family.</text>
</comment>
<keyword evidence="11" id="KW-0999">Mitochondrion inner membrane</keyword>
<keyword evidence="8" id="KW-0444">Lipid biosynthesis</keyword>
<dbReference type="InterPro" id="IPR015222">
    <property type="entry name" value="Tam41"/>
</dbReference>
<dbReference type="Pfam" id="PF09139">
    <property type="entry name" value="Tam41_Mmp37"/>
    <property type="match status" value="1"/>
</dbReference>
<evidence type="ECO:0000256" key="4">
    <source>
        <dbReference type="ARBA" id="ARBA00005189"/>
    </source>
</evidence>
<comment type="cofactor">
    <cofactor evidence="1">
        <name>Mg(2+)</name>
        <dbReference type="ChEBI" id="CHEBI:18420"/>
    </cofactor>
</comment>
<feature type="non-terminal residue" evidence="19">
    <location>
        <position position="229"/>
    </location>
</feature>